<dbReference type="EMBL" id="OU893332">
    <property type="protein sequence ID" value="CAG9781847.1"/>
    <property type="molecule type" value="Genomic_DNA"/>
</dbReference>
<reference evidence="3" key="2">
    <citation type="submission" date="2022-10" db="EMBL/GenBank/DDBJ databases">
        <authorList>
            <consortium name="ENA_rothamsted_submissions"/>
            <consortium name="culmorum"/>
            <person name="King R."/>
        </authorList>
    </citation>
    <scope>NUCLEOTIDE SEQUENCE</scope>
</reference>
<keyword evidence="2" id="KW-0812">Transmembrane</keyword>
<dbReference type="InterPro" id="IPR022048">
    <property type="entry name" value="Envelope_fusion-like"/>
</dbReference>
<name>A0A9N9N0A2_9NEOP</name>
<feature type="region of interest" description="Disordered" evidence="1">
    <location>
        <begin position="275"/>
        <end position="303"/>
    </location>
</feature>
<protein>
    <recommendedName>
        <fullName evidence="5">Envelope protein</fullName>
    </recommendedName>
</protein>
<feature type="compositionally biased region" description="Polar residues" evidence="1">
    <location>
        <begin position="284"/>
        <end position="303"/>
    </location>
</feature>
<dbReference type="OrthoDB" id="6624493at2759"/>
<keyword evidence="2" id="KW-1133">Transmembrane helix</keyword>
<reference evidence="3" key="1">
    <citation type="submission" date="2021-12" db="EMBL/GenBank/DDBJ databases">
        <authorList>
            <person name="King R."/>
        </authorList>
    </citation>
    <scope>NUCLEOTIDE SEQUENCE</scope>
</reference>
<organism evidence="3 4">
    <name type="scientific">Diatraea saccharalis</name>
    <name type="common">sugarcane borer</name>
    <dbReference type="NCBI Taxonomy" id="40085"/>
    <lineage>
        <taxon>Eukaryota</taxon>
        <taxon>Metazoa</taxon>
        <taxon>Ecdysozoa</taxon>
        <taxon>Arthropoda</taxon>
        <taxon>Hexapoda</taxon>
        <taxon>Insecta</taxon>
        <taxon>Pterygota</taxon>
        <taxon>Neoptera</taxon>
        <taxon>Endopterygota</taxon>
        <taxon>Lepidoptera</taxon>
        <taxon>Glossata</taxon>
        <taxon>Ditrysia</taxon>
        <taxon>Pyraloidea</taxon>
        <taxon>Crambidae</taxon>
        <taxon>Crambinae</taxon>
        <taxon>Diatraea</taxon>
    </lineage>
</organism>
<keyword evidence="4" id="KW-1185">Reference proteome</keyword>
<accession>A0A9N9N0A2</accession>
<dbReference type="AlphaFoldDB" id="A0A9N9N0A2"/>
<dbReference type="Pfam" id="PF12259">
    <property type="entry name" value="Baculo_F"/>
    <property type="match status" value="1"/>
</dbReference>
<sequence>MYLATSPNGQQYISTSSLDNCKTYASKKMVCTNLVVYDSITRPICELQILHIISTSLPKTCVTTTFTASINTFQNIDNNKWLYIVTNETQCVLQCSNEVSQYKLQGVGLLTLPKNCKLFTGYSTLTAFQTSEENVTYPIIMPDIRMEDCFEYTSNIKAPDLIPIAFNELPLDSLKQIRHQLDLHKEEIKKLTTKPFIEKHHHTFFFIQFTIGMILLTYLIYKCCHYYPNGLNRRRCSFTRENSCVQIFNNCFDNFSRRRTTQVAIPMREIQTTSCISDDEEETNSPSSPSQTQRSGINARSLF</sequence>
<evidence type="ECO:0000256" key="2">
    <source>
        <dbReference type="SAM" id="Phobius"/>
    </source>
</evidence>
<proteinExistence type="predicted"/>
<keyword evidence="2" id="KW-0472">Membrane</keyword>
<evidence type="ECO:0000313" key="4">
    <source>
        <dbReference type="Proteomes" id="UP001153714"/>
    </source>
</evidence>
<evidence type="ECO:0000313" key="3">
    <source>
        <dbReference type="EMBL" id="CAG9781847.1"/>
    </source>
</evidence>
<feature type="transmembrane region" description="Helical" evidence="2">
    <location>
        <begin position="203"/>
        <end position="221"/>
    </location>
</feature>
<evidence type="ECO:0008006" key="5">
    <source>
        <dbReference type="Google" id="ProtNLM"/>
    </source>
</evidence>
<dbReference type="Proteomes" id="UP001153714">
    <property type="component" value="Chromosome 1"/>
</dbReference>
<gene>
    <name evidence="3" type="ORF">DIATSA_LOCUS165</name>
</gene>
<evidence type="ECO:0000256" key="1">
    <source>
        <dbReference type="SAM" id="MobiDB-lite"/>
    </source>
</evidence>